<proteinExistence type="predicted"/>
<keyword evidence="2" id="KW-1185">Reference proteome</keyword>
<dbReference type="Gene3D" id="1.20.1590.10">
    <property type="entry name" value="YP_001051499.1 domain like"/>
    <property type="match status" value="1"/>
</dbReference>
<organism evidence="1 2">
    <name type="scientific">Cellulomonas avistercoris</name>
    <dbReference type="NCBI Taxonomy" id="2762242"/>
    <lineage>
        <taxon>Bacteria</taxon>
        <taxon>Bacillati</taxon>
        <taxon>Actinomycetota</taxon>
        <taxon>Actinomycetes</taxon>
        <taxon>Micrococcales</taxon>
        <taxon>Cellulomonadaceae</taxon>
        <taxon>Cellulomonas</taxon>
    </lineage>
</organism>
<evidence type="ECO:0000313" key="2">
    <source>
        <dbReference type="Proteomes" id="UP000604241"/>
    </source>
</evidence>
<evidence type="ECO:0000313" key="1">
    <source>
        <dbReference type="EMBL" id="MBD7918829.1"/>
    </source>
</evidence>
<gene>
    <name evidence="1" type="ORF">H9657_11150</name>
</gene>
<dbReference type="InterPro" id="IPR023381">
    <property type="entry name" value="YP001051499.1-like_dom_sf"/>
</dbReference>
<dbReference type="Proteomes" id="UP000604241">
    <property type="component" value="Unassembled WGS sequence"/>
</dbReference>
<reference evidence="1 2" key="1">
    <citation type="submission" date="2020-08" db="EMBL/GenBank/DDBJ databases">
        <title>A Genomic Blueprint of the Chicken Gut Microbiome.</title>
        <authorList>
            <person name="Gilroy R."/>
            <person name="Ravi A."/>
            <person name="Getino M."/>
            <person name="Pursley I."/>
            <person name="Horton D.L."/>
            <person name="Alikhan N.-F."/>
            <person name="Baker D."/>
            <person name="Gharbi K."/>
            <person name="Hall N."/>
            <person name="Watson M."/>
            <person name="Adriaenssens E.M."/>
            <person name="Foster-Nyarko E."/>
            <person name="Jarju S."/>
            <person name="Secka A."/>
            <person name="Antonio M."/>
            <person name="Oren A."/>
            <person name="Chaudhuri R."/>
            <person name="La Ragione R.M."/>
            <person name="Hildebrand F."/>
            <person name="Pallen M.J."/>
        </authorList>
    </citation>
    <scope>NUCLEOTIDE SEQUENCE [LARGE SCALE GENOMIC DNA]</scope>
    <source>
        <strain evidence="1 2">Sa3CUA2</strain>
    </source>
</reference>
<protein>
    <submittedName>
        <fullName evidence="1">DUF416 family protein</fullName>
    </submittedName>
</protein>
<dbReference type="RefSeq" id="WP_191783359.1">
    <property type="nucleotide sequence ID" value="NZ_JACSQV010000008.1"/>
</dbReference>
<name>A0ABR8QEH3_9CELL</name>
<comment type="caution">
    <text evidence="1">The sequence shown here is derived from an EMBL/GenBank/DDBJ whole genome shotgun (WGS) entry which is preliminary data.</text>
</comment>
<dbReference type="EMBL" id="JACSQV010000008">
    <property type="protein sequence ID" value="MBD7918829.1"/>
    <property type="molecule type" value="Genomic_DNA"/>
</dbReference>
<sequence>MQDYDEEWLLAESCRIDRSARTAFAAACAELLWPVVERYAAAVSLPAERLEVLRGSLDAVWDALDGVDADVAAARATAESMVPFDGDEDWVMEAGYAQSAIAAVVYAARSWLTDDPQEAVWAARQVYEAADYAAQHADGRAVMVYSADVEDELRTATVVRAATRAVAEWLDQAATHSPSTVRRSVRAESRAFAGLFA</sequence>
<accession>A0ABR8QEH3</accession>